<feature type="transmembrane region" description="Helical" evidence="1">
    <location>
        <begin position="65"/>
        <end position="91"/>
    </location>
</feature>
<keyword evidence="3" id="KW-1185">Reference proteome</keyword>
<proteinExistence type="predicted"/>
<keyword evidence="1" id="KW-0812">Transmembrane</keyword>
<gene>
    <name evidence="2" type="ORF">C8D97_108226</name>
</gene>
<feature type="transmembrane region" description="Helical" evidence="1">
    <location>
        <begin position="31"/>
        <end position="53"/>
    </location>
</feature>
<evidence type="ECO:0000256" key="1">
    <source>
        <dbReference type="SAM" id="Phobius"/>
    </source>
</evidence>
<dbReference type="Proteomes" id="UP000245790">
    <property type="component" value="Unassembled WGS sequence"/>
</dbReference>
<sequence>MNTHWLVTQGILLEAGSIASLSSDLPTWLKLVLFVSAHAGAVALFSIVLWRLLPTRYRLPFHTSYGFLYVFQFFIPFIGSIGLSSAVLLALNLPRVQRSDPWYDTDEPLLPFKAADYDSYPIYSPGGLIQILRDSPSPEKRLKVVLSLKQMPERISISLLKFALKDPVDDVRLLAYSMLDEKEKHISEEINRHLNSIEELNDSKSDDDERRFLLHQLIANNYWELVYLDLVQGGVRNHVLNQAEQHITQSLDIKQTPSSLKLYGQILLNKKELPKARLTFERAIQHGIEPSSVSPYLAEIAFLNRTYELIPNYLSMYKISGKSQANLMPVLNYWLN</sequence>
<dbReference type="OrthoDB" id="5393896at2"/>
<evidence type="ECO:0000313" key="2">
    <source>
        <dbReference type="EMBL" id="PWK49316.1"/>
    </source>
</evidence>
<dbReference type="EMBL" id="QGGU01000008">
    <property type="protein sequence ID" value="PWK49316.1"/>
    <property type="molecule type" value="Genomic_DNA"/>
</dbReference>
<accession>A0A316FNP3</accession>
<name>A0A316FNP3_9GAMM</name>
<dbReference type="RefSeq" id="WP_109764106.1">
    <property type="nucleotide sequence ID" value="NZ_QGGU01000008.1"/>
</dbReference>
<dbReference type="AlphaFoldDB" id="A0A316FNP3"/>
<keyword evidence="1" id="KW-0472">Membrane</keyword>
<keyword evidence="1" id="KW-1133">Transmembrane helix</keyword>
<evidence type="ECO:0000313" key="3">
    <source>
        <dbReference type="Proteomes" id="UP000245790"/>
    </source>
</evidence>
<protein>
    <recommendedName>
        <fullName evidence="4">HEAT repeat protein</fullName>
    </recommendedName>
</protein>
<reference evidence="2 3" key="1">
    <citation type="submission" date="2018-05" db="EMBL/GenBank/DDBJ databases">
        <title>Genomic Encyclopedia of Type Strains, Phase IV (KMG-IV): sequencing the most valuable type-strain genomes for metagenomic binning, comparative biology and taxonomic classification.</title>
        <authorList>
            <person name="Goeker M."/>
        </authorList>
    </citation>
    <scope>NUCLEOTIDE SEQUENCE [LARGE SCALE GENOMIC DNA]</scope>
    <source>
        <strain evidence="2 3">DSM 25350</strain>
    </source>
</reference>
<evidence type="ECO:0008006" key="4">
    <source>
        <dbReference type="Google" id="ProtNLM"/>
    </source>
</evidence>
<organism evidence="2 3">
    <name type="scientific">Pleionea mediterranea</name>
    <dbReference type="NCBI Taxonomy" id="523701"/>
    <lineage>
        <taxon>Bacteria</taxon>
        <taxon>Pseudomonadati</taxon>
        <taxon>Pseudomonadota</taxon>
        <taxon>Gammaproteobacteria</taxon>
        <taxon>Oceanospirillales</taxon>
        <taxon>Pleioneaceae</taxon>
        <taxon>Pleionea</taxon>
    </lineage>
</organism>
<comment type="caution">
    <text evidence="2">The sequence shown here is derived from an EMBL/GenBank/DDBJ whole genome shotgun (WGS) entry which is preliminary data.</text>
</comment>